<feature type="compositionally biased region" description="Polar residues" evidence="1">
    <location>
        <begin position="183"/>
        <end position="198"/>
    </location>
</feature>
<evidence type="ECO:0000313" key="4">
    <source>
        <dbReference type="Proteomes" id="UP000250572"/>
    </source>
</evidence>
<name>A0A315UVI8_GAMAF</name>
<gene>
    <name evidence="3" type="ORF">CCH79_00018455</name>
</gene>
<protein>
    <submittedName>
        <fullName evidence="3">Uncharacterized protein</fullName>
    </submittedName>
</protein>
<feature type="transmembrane region" description="Helical" evidence="2">
    <location>
        <begin position="6"/>
        <end position="28"/>
    </location>
</feature>
<reference evidence="3 4" key="1">
    <citation type="journal article" date="2018" name="G3 (Bethesda)">
        <title>A High-Quality Reference Genome for the Invasive Mosquitofish Gambusia affinis Using a Chicago Library.</title>
        <authorList>
            <person name="Hoffberg S.L."/>
            <person name="Troendle N.J."/>
            <person name="Glenn T.C."/>
            <person name="Mahmud O."/>
            <person name="Louha S."/>
            <person name="Chalopin D."/>
            <person name="Bennetzen J.L."/>
            <person name="Mauricio R."/>
        </authorList>
    </citation>
    <scope>NUCLEOTIDE SEQUENCE [LARGE SCALE GENOMIC DNA]</scope>
    <source>
        <strain evidence="3">NE01/NJP1002.9</strain>
        <tissue evidence="3">Muscle</tissue>
    </source>
</reference>
<feature type="transmembrane region" description="Helical" evidence="2">
    <location>
        <begin position="248"/>
        <end position="270"/>
    </location>
</feature>
<dbReference type="AlphaFoldDB" id="A0A315UVI8"/>
<evidence type="ECO:0000256" key="2">
    <source>
        <dbReference type="SAM" id="Phobius"/>
    </source>
</evidence>
<keyword evidence="2" id="KW-0472">Membrane</keyword>
<accession>A0A315UVI8</accession>
<evidence type="ECO:0000313" key="3">
    <source>
        <dbReference type="EMBL" id="PWA15607.1"/>
    </source>
</evidence>
<dbReference type="PANTHER" id="PTHR38564:SF2">
    <property type="entry name" value="WU:FC46H12 PRECURSOR"/>
    <property type="match status" value="1"/>
</dbReference>
<evidence type="ECO:0000256" key="1">
    <source>
        <dbReference type="SAM" id="MobiDB-lite"/>
    </source>
</evidence>
<feature type="transmembrane region" description="Helical" evidence="2">
    <location>
        <begin position="290"/>
        <end position="314"/>
    </location>
</feature>
<organism evidence="3 4">
    <name type="scientific">Gambusia affinis</name>
    <name type="common">Western mosquitofish</name>
    <name type="synonym">Heterandria affinis</name>
    <dbReference type="NCBI Taxonomy" id="33528"/>
    <lineage>
        <taxon>Eukaryota</taxon>
        <taxon>Metazoa</taxon>
        <taxon>Chordata</taxon>
        <taxon>Craniata</taxon>
        <taxon>Vertebrata</taxon>
        <taxon>Euteleostomi</taxon>
        <taxon>Actinopterygii</taxon>
        <taxon>Neopterygii</taxon>
        <taxon>Teleostei</taxon>
        <taxon>Neoteleostei</taxon>
        <taxon>Acanthomorphata</taxon>
        <taxon>Ovalentaria</taxon>
        <taxon>Atherinomorphae</taxon>
        <taxon>Cyprinodontiformes</taxon>
        <taxon>Poeciliidae</taxon>
        <taxon>Poeciliinae</taxon>
        <taxon>Gambusia</taxon>
    </lineage>
</organism>
<feature type="transmembrane region" description="Helical" evidence="2">
    <location>
        <begin position="357"/>
        <end position="375"/>
    </location>
</feature>
<dbReference type="Proteomes" id="UP000250572">
    <property type="component" value="Unassembled WGS sequence"/>
</dbReference>
<sequence length="476" mass="54027">MTTRLMVSAVLVGVFGSLAAIPIPYHAFCSSLWLFEMPCTKISTSLVKQIEAFSPVIGCDKCHYQLVSATPVILKANHTSPDGLQAENITFTLNPTIMASGCRVSGQSISLGFTSLLDDGLNYCNLYNLLSSSGLTSSPGFIEMTNEWACLGYGLATCKIKSGQQQLHPEWKARTSRRRRHNQSNLAAAQTSSSSDTMQHIPQPTTRILKLVQHAVSLFLLVVLFSILQYVFDMHFVCSCRPGVHASGIYYLTLPPLILTFVVNIVEPFYRRKPSFSKRFFKFRFPNRCVCHYIVKLFIRYISLTALWISLVFFDGDWYYCLKTNLNSTLTGMPCKANLTYEEKRIQDDYKTKSLDIGLFLCCGFLFLWSISEVWKACTLRYKCGAPYYSVVYDNLLAEEVGNHLSEQLQKMAKDKAEILCKDYIKSIRYHQHLPDGEDVMHISEVWEKVSASAFYETEVEREETGDNDHEQKRTA</sequence>
<keyword evidence="2" id="KW-1133">Transmembrane helix</keyword>
<proteinExistence type="predicted"/>
<keyword evidence="2" id="KW-0812">Transmembrane</keyword>
<keyword evidence="4" id="KW-1185">Reference proteome</keyword>
<dbReference type="PANTHER" id="PTHR38564">
    <property type="entry name" value="SI:CH73-250A16.5-RELATED"/>
    <property type="match status" value="1"/>
</dbReference>
<dbReference type="EMBL" id="NHOQ01002655">
    <property type="protein sequence ID" value="PWA15607.1"/>
    <property type="molecule type" value="Genomic_DNA"/>
</dbReference>
<feature type="region of interest" description="Disordered" evidence="1">
    <location>
        <begin position="173"/>
        <end position="198"/>
    </location>
</feature>
<comment type="caution">
    <text evidence="3">The sequence shown here is derived from an EMBL/GenBank/DDBJ whole genome shotgun (WGS) entry which is preliminary data.</text>
</comment>
<feature type="transmembrane region" description="Helical" evidence="2">
    <location>
        <begin position="208"/>
        <end position="228"/>
    </location>
</feature>